<proteinExistence type="predicted"/>
<dbReference type="AlphaFoldDB" id="A0A7G5GSY4"/>
<accession>A0A7G5GSY4</accession>
<dbReference type="PROSITE" id="PS50075">
    <property type="entry name" value="CARRIER"/>
    <property type="match status" value="1"/>
</dbReference>
<dbReference type="KEGG" id="sfol:H3H32_29205"/>
<evidence type="ECO:0000259" key="1">
    <source>
        <dbReference type="PROSITE" id="PS50075"/>
    </source>
</evidence>
<dbReference type="Pfam" id="PF00550">
    <property type="entry name" value="PP-binding"/>
    <property type="match status" value="1"/>
</dbReference>
<dbReference type="SUPFAM" id="SSF47336">
    <property type="entry name" value="ACP-like"/>
    <property type="match status" value="1"/>
</dbReference>
<keyword evidence="3" id="KW-1185">Reference proteome</keyword>
<dbReference type="InterPro" id="IPR036736">
    <property type="entry name" value="ACP-like_sf"/>
</dbReference>
<sequence length="85" mass="9744">MQTKDELIETLKKIVKPYVQDEQAFEHITEDTDFIKDLKINSANLVDIALDVEEAYDIEIDNESMEQMLTVGSAIEIITKKLAEK</sequence>
<reference evidence="2 3" key="1">
    <citation type="submission" date="2020-07" db="EMBL/GenBank/DDBJ databases">
        <title>Spirosoma foliorum sp. nov., isolated from the leaves on the Nejang mountain Korea, Republic of.</title>
        <authorList>
            <person name="Ho H."/>
            <person name="Lee Y.-J."/>
            <person name="Nurcahyanto D.-A."/>
            <person name="Kim S.-G."/>
        </authorList>
    </citation>
    <scope>NUCLEOTIDE SEQUENCE [LARGE SCALE GENOMIC DNA]</scope>
    <source>
        <strain evidence="2 3">PL0136</strain>
    </source>
</reference>
<organism evidence="2 3">
    <name type="scientific">Spirosoma foliorum</name>
    <dbReference type="NCBI Taxonomy" id="2710596"/>
    <lineage>
        <taxon>Bacteria</taxon>
        <taxon>Pseudomonadati</taxon>
        <taxon>Bacteroidota</taxon>
        <taxon>Cytophagia</taxon>
        <taxon>Cytophagales</taxon>
        <taxon>Cytophagaceae</taxon>
        <taxon>Spirosoma</taxon>
    </lineage>
</organism>
<dbReference type="InterPro" id="IPR009081">
    <property type="entry name" value="PP-bd_ACP"/>
</dbReference>
<protein>
    <submittedName>
        <fullName evidence="2">Acyl carrier protein</fullName>
    </submittedName>
</protein>
<name>A0A7G5GSY4_9BACT</name>
<dbReference type="EMBL" id="CP059732">
    <property type="protein sequence ID" value="QMW01976.1"/>
    <property type="molecule type" value="Genomic_DNA"/>
</dbReference>
<evidence type="ECO:0000313" key="3">
    <source>
        <dbReference type="Proteomes" id="UP000515369"/>
    </source>
</evidence>
<dbReference type="Proteomes" id="UP000515369">
    <property type="component" value="Chromosome"/>
</dbReference>
<dbReference type="Gene3D" id="1.10.1200.10">
    <property type="entry name" value="ACP-like"/>
    <property type="match status" value="1"/>
</dbReference>
<dbReference type="RefSeq" id="WP_182459252.1">
    <property type="nucleotide sequence ID" value="NZ_CP059732.1"/>
</dbReference>
<gene>
    <name evidence="2" type="ORF">H3H32_29205</name>
</gene>
<evidence type="ECO:0000313" key="2">
    <source>
        <dbReference type="EMBL" id="QMW01976.1"/>
    </source>
</evidence>
<feature type="domain" description="Carrier" evidence="1">
    <location>
        <begin position="5"/>
        <end position="82"/>
    </location>
</feature>